<dbReference type="AlphaFoldDB" id="A0A177S9Z3"/>
<evidence type="ECO:0000313" key="1">
    <source>
        <dbReference type="EMBL" id="OAI83106.1"/>
    </source>
</evidence>
<name>A0A177S9Z3_PSEPU</name>
<evidence type="ECO:0000313" key="2">
    <source>
        <dbReference type="Proteomes" id="UP000077752"/>
    </source>
</evidence>
<organism evidence="1 2">
    <name type="scientific">Pseudomonas putida</name>
    <name type="common">Arthrobacter siderocapsulatus</name>
    <dbReference type="NCBI Taxonomy" id="303"/>
    <lineage>
        <taxon>Bacteria</taxon>
        <taxon>Pseudomonadati</taxon>
        <taxon>Pseudomonadota</taxon>
        <taxon>Gammaproteobacteria</taxon>
        <taxon>Pseudomonadales</taxon>
        <taxon>Pseudomonadaceae</taxon>
        <taxon>Pseudomonas</taxon>
    </lineage>
</organism>
<dbReference type="Gene3D" id="3.30.10.10">
    <property type="entry name" value="Trypsin Inhibitor V, subunit A"/>
    <property type="match status" value="1"/>
</dbReference>
<sequence>MNNEEAKAALAKLIGCEYTAATKAEITKLTGHARVVGPNEPSTMEVDDARIHVVADGNGVITGFRFG</sequence>
<dbReference type="Proteomes" id="UP000077752">
    <property type="component" value="Unassembled WGS sequence"/>
</dbReference>
<proteinExistence type="predicted"/>
<dbReference type="EMBL" id="LUCV01000065">
    <property type="protein sequence ID" value="OAI83106.1"/>
    <property type="molecule type" value="Genomic_DNA"/>
</dbReference>
<dbReference type="RefSeq" id="WP_064305072.1">
    <property type="nucleotide sequence ID" value="NZ_LUCV01000065.1"/>
</dbReference>
<protein>
    <recommendedName>
        <fullName evidence="3">Peptidase inhibitor I78 family protein</fullName>
    </recommendedName>
</protein>
<reference evidence="1 2" key="1">
    <citation type="submission" date="2016-03" db="EMBL/GenBank/DDBJ databases">
        <title>Draft Genome Assembly of Pseudomonas putida strain CBF10-2.</title>
        <authorList>
            <person name="Iyer R.S."/>
            <person name="Damania A."/>
        </authorList>
    </citation>
    <scope>NUCLEOTIDE SEQUENCE [LARGE SCALE GENOMIC DNA]</scope>
    <source>
        <strain evidence="1 2">CBF10-2</strain>
    </source>
</reference>
<accession>A0A177S9Z3</accession>
<evidence type="ECO:0008006" key="3">
    <source>
        <dbReference type="Google" id="ProtNLM"/>
    </source>
</evidence>
<dbReference type="Pfam" id="PF11720">
    <property type="entry name" value="Inhibitor_I78"/>
    <property type="match status" value="1"/>
</dbReference>
<dbReference type="InterPro" id="IPR021719">
    <property type="entry name" value="Prot_inh_I78"/>
</dbReference>
<gene>
    <name evidence="1" type="ORF">AYO28_27125</name>
</gene>
<comment type="caution">
    <text evidence="1">The sequence shown here is derived from an EMBL/GenBank/DDBJ whole genome shotgun (WGS) entry which is preliminary data.</text>
</comment>